<evidence type="ECO:0000313" key="3">
    <source>
        <dbReference type="Proteomes" id="UP001577267"/>
    </source>
</evidence>
<sequence length="199" mass="20994">LAHRHNLRQLAATPGLRLRVIARLVPAGHPRLRLLAAGPVAEAGPGPGLRAPVDLGYHRLQRTDLTGTDLTGTAADPAASNAAPAPSPVPVEPSAAPLHLLRRRTQAALAAGRPALAQPGSVETDRQRLRHAGLSTAADLLDELHRAAADRTRDVFGRLRPADAERFALAWLAADHYGDRAARALCAAAWARQDSARVA</sequence>
<evidence type="ECO:0000313" key="2">
    <source>
        <dbReference type="EMBL" id="MFB4197800.1"/>
    </source>
</evidence>
<name>A0ABV4ZVJ8_9ACTN</name>
<comment type="caution">
    <text evidence="2">The sequence shown here is derived from an EMBL/GenBank/DDBJ whole genome shotgun (WGS) entry which is preliminary data.</text>
</comment>
<gene>
    <name evidence="2" type="ORF">ACE11A_26025</name>
</gene>
<protein>
    <submittedName>
        <fullName evidence="2">Uncharacterized protein</fullName>
    </submittedName>
</protein>
<organism evidence="2 3">
    <name type="scientific">Streptomyces carpaticus</name>
    <dbReference type="NCBI Taxonomy" id="285558"/>
    <lineage>
        <taxon>Bacteria</taxon>
        <taxon>Bacillati</taxon>
        <taxon>Actinomycetota</taxon>
        <taxon>Actinomycetes</taxon>
        <taxon>Kitasatosporales</taxon>
        <taxon>Streptomycetaceae</taxon>
        <taxon>Streptomyces</taxon>
    </lineage>
</organism>
<accession>A0ABV4ZVJ8</accession>
<dbReference type="Proteomes" id="UP001577267">
    <property type="component" value="Unassembled WGS sequence"/>
</dbReference>
<feature type="non-terminal residue" evidence="2">
    <location>
        <position position="1"/>
    </location>
</feature>
<feature type="compositionally biased region" description="Low complexity" evidence="1">
    <location>
        <begin position="67"/>
        <end position="84"/>
    </location>
</feature>
<evidence type="ECO:0000256" key="1">
    <source>
        <dbReference type="SAM" id="MobiDB-lite"/>
    </source>
</evidence>
<dbReference type="EMBL" id="JBHGBT010000050">
    <property type="protein sequence ID" value="MFB4197800.1"/>
    <property type="molecule type" value="Genomic_DNA"/>
</dbReference>
<reference evidence="2 3" key="1">
    <citation type="submission" date="2024-09" db="EMBL/GenBank/DDBJ databases">
        <title>Draft genome sequence of multifaceted antimicrobials producing Streptomyces sp. strain FH1.</title>
        <authorList>
            <person name="Hassan F."/>
            <person name="Ali H."/>
            <person name="Hassan N."/>
            <person name="Nawaz A."/>
        </authorList>
    </citation>
    <scope>NUCLEOTIDE SEQUENCE [LARGE SCALE GENOMIC DNA]</scope>
    <source>
        <strain evidence="2 3">FH1</strain>
    </source>
</reference>
<feature type="region of interest" description="Disordered" evidence="1">
    <location>
        <begin position="67"/>
        <end position="90"/>
    </location>
</feature>
<proteinExistence type="predicted"/>
<keyword evidence="3" id="KW-1185">Reference proteome</keyword>